<dbReference type="InterPro" id="IPR016193">
    <property type="entry name" value="Cytidine_deaminase-like"/>
</dbReference>
<dbReference type="Gene3D" id="3.40.140.10">
    <property type="entry name" value="Cytidine Deaminase, domain 2"/>
    <property type="match status" value="1"/>
</dbReference>
<dbReference type="CDD" id="cd01285">
    <property type="entry name" value="nucleoside_deaminase"/>
    <property type="match status" value="1"/>
</dbReference>
<keyword evidence="1 6" id="KW-0819">tRNA processing</keyword>
<keyword evidence="2 6" id="KW-0479">Metal-binding</keyword>
<feature type="binding site" evidence="6">
    <location>
        <position position="90"/>
    </location>
    <ligand>
        <name>Zn(2+)</name>
        <dbReference type="ChEBI" id="CHEBI:29105"/>
        <note>catalytic</note>
    </ligand>
</feature>
<proteinExistence type="inferred from homology"/>
<dbReference type="HAMAP" id="MF_00972">
    <property type="entry name" value="tRNA_aden_deaminase"/>
    <property type="match status" value="1"/>
</dbReference>
<comment type="function">
    <text evidence="6">Catalyzes the deamination of adenosine to inosine at the wobble position 34 of tRNA(Arg2).</text>
</comment>
<reference evidence="8" key="1">
    <citation type="submission" date="2022-05" db="EMBL/GenBank/DDBJ databases">
        <title>Complete genome sequence of toluene-degrading Gulosibacter sediminis strain ACHW.36C.</title>
        <authorList>
            <person name="Wai A.C."/>
            <person name="Lai G.K."/>
            <person name="Griffin S.D."/>
            <person name="Leung F.C."/>
        </authorList>
    </citation>
    <scope>NUCLEOTIDE SEQUENCE [LARGE SCALE GENOMIC DNA]</scope>
    <source>
        <strain evidence="8">ACHW.36C</strain>
    </source>
</reference>
<protein>
    <recommendedName>
        <fullName evidence="6">tRNA-specific adenosine deaminase</fullName>
        <ecNumber evidence="6">3.5.4.33</ecNumber>
    </recommendedName>
</protein>
<evidence type="ECO:0000256" key="4">
    <source>
        <dbReference type="ARBA" id="ARBA00022833"/>
    </source>
</evidence>
<evidence type="ECO:0000256" key="1">
    <source>
        <dbReference type="ARBA" id="ARBA00022694"/>
    </source>
</evidence>
<dbReference type="SUPFAM" id="SSF53927">
    <property type="entry name" value="Cytidine deaminase-like"/>
    <property type="match status" value="1"/>
</dbReference>
<evidence type="ECO:0000259" key="7">
    <source>
        <dbReference type="PROSITE" id="PS51747"/>
    </source>
</evidence>
<feature type="binding site" evidence="6">
    <location>
        <position position="87"/>
    </location>
    <ligand>
        <name>Zn(2+)</name>
        <dbReference type="ChEBI" id="CHEBI:29105"/>
        <note>catalytic</note>
    </ligand>
</feature>
<organism evidence="8">
    <name type="scientific">Gulosibacter sediminis</name>
    <dbReference type="NCBI Taxonomy" id="1729695"/>
    <lineage>
        <taxon>Bacteria</taxon>
        <taxon>Bacillati</taxon>
        <taxon>Actinomycetota</taxon>
        <taxon>Actinomycetes</taxon>
        <taxon>Micrococcales</taxon>
        <taxon>Microbacteriaceae</taxon>
        <taxon>Gulosibacter</taxon>
    </lineage>
</organism>
<keyword evidence="3 6" id="KW-0378">Hydrolase</keyword>
<feature type="binding site" evidence="6">
    <location>
        <position position="57"/>
    </location>
    <ligand>
        <name>Zn(2+)</name>
        <dbReference type="ChEBI" id="CHEBI:29105"/>
        <note>catalytic</note>
    </ligand>
</feature>
<evidence type="ECO:0000256" key="5">
    <source>
        <dbReference type="ARBA" id="ARBA00048045"/>
    </source>
</evidence>
<dbReference type="EMBL" id="CP097160">
    <property type="protein sequence ID" value="UQN14627.1"/>
    <property type="molecule type" value="Genomic_DNA"/>
</dbReference>
<evidence type="ECO:0000256" key="6">
    <source>
        <dbReference type="HAMAP-Rule" id="MF_00972"/>
    </source>
</evidence>
<dbReference type="InterPro" id="IPR002125">
    <property type="entry name" value="CMP_dCMP_dom"/>
</dbReference>
<dbReference type="PANTHER" id="PTHR11079">
    <property type="entry name" value="CYTOSINE DEAMINASE FAMILY MEMBER"/>
    <property type="match status" value="1"/>
</dbReference>
<dbReference type="Pfam" id="PF00383">
    <property type="entry name" value="dCMP_cyt_deam_1"/>
    <property type="match status" value="1"/>
</dbReference>
<sequence>MRVPELYERLMRVALAEASLAGASGDIPIGAVVTDADGHVLGTGRNVREVEHDPTGHAEIVALREAAAARGSSRLDDCILFTTLEPCVMCAGAALTARVARVVFGAWDAKAGAAGSVYDLLRDGRLPQRSEVVGGVLEAECAAPLSEFFAGR</sequence>
<dbReference type="InterPro" id="IPR028883">
    <property type="entry name" value="tRNA_aden_deaminase"/>
</dbReference>
<dbReference type="EC" id="3.5.4.33" evidence="6"/>
<comment type="subunit">
    <text evidence="6">Homodimer.</text>
</comment>
<evidence type="ECO:0000313" key="8">
    <source>
        <dbReference type="EMBL" id="UQN14627.1"/>
    </source>
</evidence>
<comment type="cofactor">
    <cofactor evidence="6">
        <name>Zn(2+)</name>
        <dbReference type="ChEBI" id="CHEBI:29105"/>
    </cofactor>
    <text evidence="6">Binds 1 zinc ion per subunit.</text>
</comment>
<dbReference type="PANTHER" id="PTHR11079:SF202">
    <property type="entry name" value="TRNA-SPECIFIC ADENOSINE DEAMINASE"/>
    <property type="match status" value="1"/>
</dbReference>
<evidence type="ECO:0000256" key="2">
    <source>
        <dbReference type="ARBA" id="ARBA00022723"/>
    </source>
</evidence>
<comment type="catalytic activity">
    <reaction evidence="5 6">
        <text>adenosine(34) in tRNA + H2O + H(+) = inosine(34) in tRNA + NH4(+)</text>
        <dbReference type="Rhea" id="RHEA:43168"/>
        <dbReference type="Rhea" id="RHEA-COMP:10373"/>
        <dbReference type="Rhea" id="RHEA-COMP:10374"/>
        <dbReference type="ChEBI" id="CHEBI:15377"/>
        <dbReference type="ChEBI" id="CHEBI:15378"/>
        <dbReference type="ChEBI" id="CHEBI:28938"/>
        <dbReference type="ChEBI" id="CHEBI:74411"/>
        <dbReference type="ChEBI" id="CHEBI:82852"/>
        <dbReference type="EC" id="3.5.4.33"/>
    </reaction>
</comment>
<name>A0ABY4MW18_9MICO</name>
<accession>A0ABY4MW18</accession>
<comment type="similarity">
    <text evidence="6">Belongs to the cytidine and deoxycytidylate deaminase family.</text>
</comment>
<feature type="domain" description="CMP/dCMP-type deaminase" evidence="7">
    <location>
        <begin position="5"/>
        <end position="128"/>
    </location>
</feature>
<gene>
    <name evidence="6" type="primary">tadA</name>
    <name evidence="8" type="ORF">M3M28_11350</name>
</gene>
<feature type="active site" description="Proton donor" evidence="6">
    <location>
        <position position="59"/>
    </location>
</feature>
<evidence type="ECO:0000256" key="3">
    <source>
        <dbReference type="ARBA" id="ARBA00022801"/>
    </source>
</evidence>
<keyword evidence="4 6" id="KW-0862">Zinc</keyword>
<dbReference type="PROSITE" id="PS51747">
    <property type="entry name" value="CYT_DCMP_DEAMINASES_2"/>
    <property type="match status" value="1"/>
</dbReference>